<dbReference type="PROSITE" id="PS00622">
    <property type="entry name" value="HTH_LUXR_1"/>
    <property type="match status" value="1"/>
</dbReference>
<dbReference type="SMART" id="SM00421">
    <property type="entry name" value="HTH_LUXR"/>
    <property type="match status" value="1"/>
</dbReference>
<gene>
    <name evidence="7" type="ORF">SUTMEG_16830</name>
</gene>
<keyword evidence="4" id="KW-0597">Phosphoprotein</keyword>
<dbReference type="SUPFAM" id="SSF46894">
    <property type="entry name" value="C-terminal effector domain of the bipartite response regulators"/>
    <property type="match status" value="1"/>
</dbReference>
<accession>A0A2Z6IBW6</accession>
<dbReference type="PROSITE" id="PS50043">
    <property type="entry name" value="HTH_LUXR_2"/>
    <property type="match status" value="1"/>
</dbReference>
<dbReference type="Proteomes" id="UP000271003">
    <property type="component" value="Chromosome"/>
</dbReference>
<dbReference type="Pfam" id="PF00072">
    <property type="entry name" value="Response_reg"/>
    <property type="match status" value="1"/>
</dbReference>
<dbReference type="InterPro" id="IPR001789">
    <property type="entry name" value="Sig_transdc_resp-reg_receiver"/>
</dbReference>
<dbReference type="GO" id="GO:0006355">
    <property type="term" value="P:regulation of DNA-templated transcription"/>
    <property type="evidence" value="ECO:0007669"/>
    <property type="project" value="InterPro"/>
</dbReference>
<feature type="modified residue" description="4-aspartylphosphate" evidence="4">
    <location>
        <position position="74"/>
    </location>
</feature>
<proteinExistence type="predicted"/>
<dbReference type="PANTHER" id="PTHR44688">
    <property type="entry name" value="DNA-BINDING TRANSCRIPTIONAL ACTIVATOR DEVR_DOSR"/>
    <property type="match status" value="1"/>
</dbReference>
<dbReference type="GO" id="GO:0003677">
    <property type="term" value="F:DNA binding"/>
    <property type="evidence" value="ECO:0007669"/>
    <property type="project" value="UniProtKB-KW"/>
</dbReference>
<dbReference type="EMBL" id="AP018786">
    <property type="protein sequence ID" value="BBF23792.1"/>
    <property type="molecule type" value="Genomic_DNA"/>
</dbReference>
<feature type="domain" description="Response regulatory" evidence="6">
    <location>
        <begin position="25"/>
        <end position="139"/>
    </location>
</feature>
<keyword evidence="1" id="KW-0805">Transcription regulation</keyword>
<organism evidence="7 8">
    <name type="scientific">Sutterella megalosphaeroides</name>
    <dbReference type="NCBI Taxonomy" id="2494234"/>
    <lineage>
        <taxon>Bacteria</taxon>
        <taxon>Pseudomonadati</taxon>
        <taxon>Pseudomonadota</taxon>
        <taxon>Betaproteobacteria</taxon>
        <taxon>Burkholderiales</taxon>
        <taxon>Sutterellaceae</taxon>
        <taxon>Sutterella</taxon>
    </lineage>
</organism>
<dbReference type="PROSITE" id="PS50110">
    <property type="entry name" value="RESPONSE_REGULATORY"/>
    <property type="match status" value="1"/>
</dbReference>
<evidence type="ECO:0000313" key="8">
    <source>
        <dbReference type="Proteomes" id="UP000271003"/>
    </source>
</evidence>
<reference evidence="7 8" key="1">
    <citation type="journal article" date="2018" name="Int. J. Syst. Evol. Microbiol.">
        <title>Mesosutterella multiformis gen. nov., sp. nov., a member of the family Sutterellaceae and Sutterella megalosphaeroides sp. nov., isolated from human faeces.</title>
        <authorList>
            <person name="Sakamoto M."/>
            <person name="Ikeyama N."/>
            <person name="Kunihiro T."/>
            <person name="Iino T."/>
            <person name="Yuki M."/>
            <person name="Ohkuma M."/>
        </authorList>
    </citation>
    <scope>NUCLEOTIDE SEQUENCE [LARGE SCALE GENOMIC DNA]</scope>
    <source>
        <strain evidence="7 8">6FBBBH3</strain>
    </source>
</reference>
<evidence type="ECO:0000256" key="2">
    <source>
        <dbReference type="ARBA" id="ARBA00023125"/>
    </source>
</evidence>
<dbReference type="InterPro" id="IPR000792">
    <property type="entry name" value="Tscrpt_reg_LuxR_C"/>
</dbReference>
<dbReference type="AlphaFoldDB" id="A0A2Z6IBW6"/>
<dbReference type="PANTHER" id="PTHR44688:SF16">
    <property type="entry name" value="DNA-BINDING TRANSCRIPTIONAL ACTIVATOR DEVR_DOSR"/>
    <property type="match status" value="1"/>
</dbReference>
<dbReference type="KEGG" id="sutt:SUTMEG_16830"/>
<evidence type="ECO:0000259" key="5">
    <source>
        <dbReference type="PROSITE" id="PS50043"/>
    </source>
</evidence>
<evidence type="ECO:0000256" key="1">
    <source>
        <dbReference type="ARBA" id="ARBA00023015"/>
    </source>
</evidence>
<dbReference type="InterPro" id="IPR011006">
    <property type="entry name" value="CheY-like_superfamily"/>
</dbReference>
<feature type="domain" description="HTH luxR-type" evidence="5">
    <location>
        <begin position="155"/>
        <end position="220"/>
    </location>
</feature>
<dbReference type="Gene3D" id="1.10.10.10">
    <property type="entry name" value="Winged helix-like DNA-binding domain superfamily/Winged helix DNA-binding domain"/>
    <property type="match status" value="1"/>
</dbReference>
<dbReference type="SMART" id="SM00448">
    <property type="entry name" value="REC"/>
    <property type="match status" value="1"/>
</dbReference>
<dbReference type="SUPFAM" id="SSF52172">
    <property type="entry name" value="CheY-like"/>
    <property type="match status" value="1"/>
</dbReference>
<dbReference type="PRINTS" id="PR00038">
    <property type="entry name" value="HTHLUXR"/>
</dbReference>
<keyword evidence="8" id="KW-1185">Reference proteome</keyword>
<name>A0A2Z6IBW6_9BURK</name>
<keyword evidence="2 7" id="KW-0238">DNA-binding</keyword>
<evidence type="ECO:0000313" key="7">
    <source>
        <dbReference type="EMBL" id="BBF23792.1"/>
    </source>
</evidence>
<dbReference type="InterPro" id="IPR036388">
    <property type="entry name" value="WH-like_DNA-bd_sf"/>
</dbReference>
<dbReference type="Pfam" id="PF00196">
    <property type="entry name" value="GerE"/>
    <property type="match status" value="1"/>
</dbReference>
<evidence type="ECO:0000256" key="3">
    <source>
        <dbReference type="ARBA" id="ARBA00023163"/>
    </source>
</evidence>
<sequence>MMDPVSNSSLPPTPSVPKTSEVVPLVRLVDDDEAHLQSTAFLLRMSGFEVLAYSSSESFLELDDPLRPGCVVLDLCMPGMNGSELHEALVDKGAHLPVIFLSGHGDVPTAMRAVKRGAVDFLVKPADPRELIEAVRGAVERSLEAHVARQADGEARELVARLTVKEAAVAALVAEGLLNKQIADRLGVTVATVKMHRGNLTRKLECRSAVAVRDVLVRAGVLEADAARPR</sequence>
<dbReference type="Gene3D" id="3.40.50.2300">
    <property type="match status" value="1"/>
</dbReference>
<keyword evidence="3" id="KW-0804">Transcription</keyword>
<dbReference type="GO" id="GO:0000160">
    <property type="term" value="P:phosphorelay signal transduction system"/>
    <property type="evidence" value="ECO:0007669"/>
    <property type="project" value="InterPro"/>
</dbReference>
<dbReference type="InterPro" id="IPR016032">
    <property type="entry name" value="Sig_transdc_resp-reg_C-effctor"/>
</dbReference>
<evidence type="ECO:0000259" key="6">
    <source>
        <dbReference type="PROSITE" id="PS50110"/>
    </source>
</evidence>
<evidence type="ECO:0000256" key="4">
    <source>
        <dbReference type="PROSITE-ProRule" id="PRU00169"/>
    </source>
</evidence>
<protein>
    <submittedName>
        <fullName evidence="7">DNA-binding response regulator</fullName>
    </submittedName>
</protein>